<feature type="domain" description="Aerobactin siderophore biosynthesis IucA/IucC-like C-terminal" evidence="1">
    <location>
        <begin position="66"/>
        <end position="203"/>
    </location>
</feature>
<dbReference type="InterPro" id="IPR008090">
    <property type="entry name" value="Fe_iron_reduct"/>
</dbReference>
<sequence>MNSCGLEQQHAEIRRAIETRFLLSAPDGAALFPTTLLQAPLTAGLPSWLHTLTQGQPEQAIPYLISRWSQWYFALLVAPWVYVHLRHQWQLPYHLTDIAYVQSEQGTPQRFVLSSLGSPVEERQWQAFLPLIDEHIAPVCQQLSALSGLSAALFWNNAGVRFYQGMNQAEQEGADVRHAADLLDRAELANGEKNRLYQPIRLRTLPSGEQKKERRHCCLIYRLEGGALCPSCPRLRAEHRKRTTGIKG</sequence>
<proteinExistence type="predicted"/>
<protein>
    <submittedName>
        <fullName evidence="3">Siderophore-iron reductase FhuF</fullName>
    </submittedName>
</protein>
<evidence type="ECO:0000313" key="3">
    <source>
        <dbReference type="EMBL" id="QZN96518.1"/>
    </source>
</evidence>
<evidence type="ECO:0000259" key="1">
    <source>
        <dbReference type="Pfam" id="PF06276"/>
    </source>
</evidence>
<organism evidence="3 4">
    <name type="scientific">Symbiopectobacterium purcellii</name>
    <dbReference type="NCBI Taxonomy" id="2871826"/>
    <lineage>
        <taxon>Bacteria</taxon>
        <taxon>Pseudomonadati</taxon>
        <taxon>Pseudomonadota</taxon>
        <taxon>Gammaproteobacteria</taxon>
        <taxon>Enterobacterales</taxon>
        <taxon>Enterobacteriaceae</taxon>
    </lineage>
</organism>
<dbReference type="Pfam" id="PF11575">
    <property type="entry name" value="FhuF_C"/>
    <property type="match status" value="1"/>
</dbReference>
<keyword evidence="4" id="KW-1185">Reference proteome</keyword>
<dbReference type="InterPro" id="IPR022770">
    <property type="entry name" value="IucA/IucC-like_C"/>
</dbReference>
<accession>A0ABX9AN60</accession>
<dbReference type="InterPro" id="IPR024726">
    <property type="entry name" value="FhuF_C"/>
</dbReference>
<dbReference type="Proteomes" id="UP000825886">
    <property type="component" value="Chromosome"/>
</dbReference>
<feature type="domain" description="Ferric siderophore reductase C-terminal" evidence="2">
    <location>
        <begin position="214"/>
        <end position="234"/>
    </location>
</feature>
<name>A0ABX9AN60_9ENTR</name>
<dbReference type="Pfam" id="PF06276">
    <property type="entry name" value="FhuF"/>
    <property type="match status" value="1"/>
</dbReference>
<gene>
    <name evidence="3" type="primary">fhuF</name>
    <name evidence="3" type="ORF">K6K13_03450</name>
</gene>
<dbReference type="NCBIfam" id="TIGR03951">
    <property type="entry name" value="Fe_III_red_FhuF"/>
    <property type="match status" value="1"/>
</dbReference>
<dbReference type="EMBL" id="CP081864">
    <property type="protein sequence ID" value="QZN96518.1"/>
    <property type="molecule type" value="Genomic_DNA"/>
</dbReference>
<reference evidence="3 4" key="1">
    <citation type="submission" date="2021-08" db="EMBL/GenBank/DDBJ databases">
        <title>Culture and genomic analysis of Symbiopectobacterium purcellii sp. nov. gen. nov., isolated from the leafhopper Empoasca decipiens.</title>
        <authorList>
            <person name="Nadal-Jimenez P."/>
            <person name="Siozios S."/>
            <person name="Halliday N."/>
            <person name="Camara M."/>
            <person name="Hurst G.D.D."/>
        </authorList>
    </citation>
    <scope>NUCLEOTIDE SEQUENCE [LARGE SCALE GENOMIC DNA]</scope>
    <source>
        <strain evidence="3 4">SyEd1</strain>
    </source>
</reference>
<evidence type="ECO:0000259" key="2">
    <source>
        <dbReference type="Pfam" id="PF11575"/>
    </source>
</evidence>
<evidence type="ECO:0000313" key="4">
    <source>
        <dbReference type="Proteomes" id="UP000825886"/>
    </source>
</evidence>
<dbReference type="PRINTS" id="PR01714">
    <property type="entry name" value="2FE2SRDCTASE"/>
</dbReference>
<dbReference type="RefSeq" id="WP_222159545.1">
    <property type="nucleotide sequence ID" value="NZ_CP081864.1"/>
</dbReference>